<proteinExistence type="predicted"/>
<name>A0A0B0ID10_9BACI</name>
<protein>
    <recommendedName>
        <fullName evidence="3">Threonine dehydratase</fullName>
    </recommendedName>
</protein>
<keyword evidence="2" id="KW-1185">Reference proteome</keyword>
<reference evidence="1 2" key="1">
    <citation type="submission" date="2014-09" db="EMBL/GenBank/DDBJ databases">
        <title>Genome sequencing and annotation of Bacillus Okhensis strain Kh10-101T.</title>
        <authorList>
            <person name="Prakash J.S."/>
        </authorList>
    </citation>
    <scope>NUCLEOTIDE SEQUENCE [LARGE SCALE GENOMIC DNA]</scope>
    <source>
        <strain evidence="2">Kh10-101T</strain>
    </source>
</reference>
<evidence type="ECO:0000313" key="1">
    <source>
        <dbReference type="EMBL" id="KHF40448.1"/>
    </source>
</evidence>
<gene>
    <name evidence="1" type="ORF">LQ50_09240</name>
</gene>
<comment type="caution">
    <text evidence="1">The sequence shown here is derived from an EMBL/GenBank/DDBJ whole genome shotgun (WGS) entry which is preliminary data.</text>
</comment>
<evidence type="ECO:0008006" key="3">
    <source>
        <dbReference type="Google" id="ProtNLM"/>
    </source>
</evidence>
<dbReference type="AlphaFoldDB" id="A0A0B0ID10"/>
<organism evidence="1 2">
    <name type="scientific">Halalkalibacter okhensis</name>
    <dbReference type="NCBI Taxonomy" id="333138"/>
    <lineage>
        <taxon>Bacteria</taxon>
        <taxon>Bacillati</taxon>
        <taxon>Bacillota</taxon>
        <taxon>Bacilli</taxon>
        <taxon>Bacillales</taxon>
        <taxon>Bacillaceae</taxon>
        <taxon>Halalkalibacter</taxon>
    </lineage>
</organism>
<evidence type="ECO:0000313" key="2">
    <source>
        <dbReference type="Proteomes" id="UP000030832"/>
    </source>
</evidence>
<sequence length="76" mass="8927">MRLNSNRSDVSCYVTVEPEDHIYKLQTFDTTDRTFHSGNELLAWVKKNWEPVQFQNPSEYQQLLHAVAEELKNGND</sequence>
<accession>A0A0B0ID10</accession>
<dbReference type="Proteomes" id="UP000030832">
    <property type="component" value="Unassembled WGS sequence"/>
</dbReference>
<dbReference type="EMBL" id="JRJU01000009">
    <property type="protein sequence ID" value="KHF40448.1"/>
    <property type="molecule type" value="Genomic_DNA"/>
</dbReference>
<dbReference type="STRING" id="333138.LQ50_09240"/>
<dbReference type="OrthoDB" id="2691866at2"/>